<dbReference type="AlphaFoldDB" id="A0A5C7FKW7"/>
<evidence type="ECO:0000256" key="2">
    <source>
        <dbReference type="ARBA" id="ARBA00023002"/>
    </source>
</evidence>
<dbReference type="OrthoDB" id="9815825at2"/>
<evidence type="ECO:0000259" key="4">
    <source>
        <dbReference type="Pfam" id="PF22725"/>
    </source>
</evidence>
<dbReference type="PROSITE" id="PS51318">
    <property type="entry name" value="TAT"/>
    <property type="match status" value="1"/>
</dbReference>
<evidence type="ECO:0000259" key="3">
    <source>
        <dbReference type="Pfam" id="PF01408"/>
    </source>
</evidence>
<name>A0A5C7FKW7_9BACT</name>
<dbReference type="InterPro" id="IPR055170">
    <property type="entry name" value="GFO_IDH_MocA-like_dom"/>
</dbReference>
<gene>
    <name evidence="5" type="ORF">FUA23_19975</name>
</gene>
<dbReference type="SUPFAM" id="SSF55347">
    <property type="entry name" value="Glyceraldehyde-3-phosphate dehydrogenase-like, C-terminal domain"/>
    <property type="match status" value="1"/>
</dbReference>
<dbReference type="EMBL" id="VOXD01000042">
    <property type="protein sequence ID" value="TXF86016.1"/>
    <property type="molecule type" value="Genomic_DNA"/>
</dbReference>
<keyword evidence="2" id="KW-0560">Oxidoreductase</keyword>
<dbReference type="Gene3D" id="3.30.360.10">
    <property type="entry name" value="Dihydrodipicolinate Reductase, domain 2"/>
    <property type="match status" value="1"/>
</dbReference>
<dbReference type="SUPFAM" id="SSF51735">
    <property type="entry name" value="NAD(P)-binding Rossmann-fold domains"/>
    <property type="match status" value="1"/>
</dbReference>
<proteinExistence type="inferred from homology"/>
<protein>
    <submittedName>
        <fullName evidence="5">Gfo/Idh/MocA family oxidoreductase</fullName>
    </submittedName>
</protein>
<evidence type="ECO:0000313" key="6">
    <source>
        <dbReference type="Proteomes" id="UP000321907"/>
    </source>
</evidence>
<keyword evidence="6" id="KW-1185">Reference proteome</keyword>
<accession>A0A5C7FKW7</accession>
<dbReference type="Pfam" id="PF01408">
    <property type="entry name" value="GFO_IDH_MocA"/>
    <property type="match status" value="1"/>
</dbReference>
<dbReference type="PRINTS" id="PR01775">
    <property type="entry name" value="GLFROXRDTASE"/>
</dbReference>
<dbReference type="InterPro" id="IPR000683">
    <property type="entry name" value="Gfo/Idh/MocA-like_OxRdtase_N"/>
</dbReference>
<reference evidence="5 6" key="1">
    <citation type="submission" date="2019-08" db="EMBL/GenBank/DDBJ databases">
        <title>Lewinella sp. strain SSH13 Genome sequencing and assembly.</title>
        <authorList>
            <person name="Kim I."/>
        </authorList>
    </citation>
    <scope>NUCLEOTIDE SEQUENCE [LARGE SCALE GENOMIC DNA]</scope>
    <source>
        <strain evidence="5 6">SSH13</strain>
    </source>
</reference>
<feature type="domain" description="Gfo/Idh/MocA-like oxidoreductase N-terminal" evidence="3">
    <location>
        <begin position="56"/>
        <end position="179"/>
    </location>
</feature>
<organism evidence="5 6">
    <name type="scientific">Neolewinella aurantiaca</name>
    <dbReference type="NCBI Taxonomy" id="2602767"/>
    <lineage>
        <taxon>Bacteria</taxon>
        <taxon>Pseudomonadati</taxon>
        <taxon>Bacteroidota</taxon>
        <taxon>Saprospiria</taxon>
        <taxon>Saprospirales</taxon>
        <taxon>Lewinellaceae</taxon>
        <taxon>Neolewinella</taxon>
    </lineage>
</organism>
<sequence length="379" mass="40834">MQDLKNSRRKFLRQSAVAATGLILAPTIIGCGNKSGASSTATAPAAPPAKKTGKLGIAILGLGGYAKGQIAPSLQFTKHCELRGIITGSPEKIPAWQEEYGIKDENVYTYDTLETIADNPDIDVVYVITPTATHKDFAVRAANAGKHVWCEKPMAMTPEDCQSIIDACTKNNVRLSIGYRMLHEPNTQKFIALSKEKAFGDFTSATSYAGYAGQDPATDYWRGQRKMGGGALYDMGVYTVNGLRYGTQMAPVAVVKAMQDRPTEVDVTTEYTLEYANGMTATGKTSVVTEYNLLRIEGQNGWHQMEPMQPYGGVKGMTSDGTVLGPPIDGKQQTLQMDDDALAIMNGTPVLAPGEMGMADIRVIRAIIESAETGKKVMI</sequence>
<evidence type="ECO:0000313" key="5">
    <source>
        <dbReference type="EMBL" id="TXF86016.1"/>
    </source>
</evidence>
<dbReference type="RefSeq" id="WP_147932546.1">
    <property type="nucleotide sequence ID" value="NZ_VOXD01000042.1"/>
</dbReference>
<comment type="caution">
    <text evidence="5">The sequence shown here is derived from an EMBL/GenBank/DDBJ whole genome shotgun (WGS) entry which is preliminary data.</text>
</comment>
<dbReference type="Proteomes" id="UP000321907">
    <property type="component" value="Unassembled WGS sequence"/>
</dbReference>
<dbReference type="InterPro" id="IPR036291">
    <property type="entry name" value="NAD(P)-bd_dom_sf"/>
</dbReference>
<dbReference type="GO" id="GO:0016491">
    <property type="term" value="F:oxidoreductase activity"/>
    <property type="evidence" value="ECO:0007669"/>
    <property type="project" value="UniProtKB-KW"/>
</dbReference>
<dbReference type="GO" id="GO:0000166">
    <property type="term" value="F:nucleotide binding"/>
    <property type="evidence" value="ECO:0007669"/>
    <property type="project" value="InterPro"/>
</dbReference>
<dbReference type="InterPro" id="IPR006311">
    <property type="entry name" value="TAT_signal"/>
</dbReference>
<dbReference type="InterPro" id="IPR050984">
    <property type="entry name" value="Gfo/Idh/MocA_domain"/>
</dbReference>
<evidence type="ECO:0000256" key="1">
    <source>
        <dbReference type="ARBA" id="ARBA00010928"/>
    </source>
</evidence>
<dbReference type="PROSITE" id="PS51257">
    <property type="entry name" value="PROKAR_LIPOPROTEIN"/>
    <property type="match status" value="1"/>
</dbReference>
<dbReference type="Gene3D" id="3.40.50.720">
    <property type="entry name" value="NAD(P)-binding Rossmann-like Domain"/>
    <property type="match status" value="1"/>
</dbReference>
<dbReference type="PANTHER" id="PTHR22604">
    <property type="entry name" value="OXIDOREDUCTASES"/>
    <property type="match status" value="1"/>
</dbReference>
<dbReference type="PANTHER" id="PTHR22604:SF105">
    <property type="entry name" value="TRANS-1,2-DIHYDROBENZENE-1,2-DIOL DEHYDROGENASE"/>
    <property type="match status" value="1"/>
</dbReference>
<dbReference type="InterPro" id="IPR008354">
    <property type="entry name" value="Glc-Fru_OxRdtase_bac"/>
</dbReference>
<dbReference type="Pfam" id="PF22725">
    <property type="entry name" value="GFO_IDH_MocA_C3"/>
    <property type="match status" value="1"/>
</dbReference>
<feature type="domain" description="GFO/IDH/MocA-like oxidoreductase" evidence="4">
    <location>
        <begin position="192"/>
        <end position="301"/>
    </location>
</feature>
<comment type="similarity">
    <text evidence="1">Belongs to the Gfo/Idh/MocA family.</text>
</comment>